<dbReference type="InterPro" id="IPR050127">
    <property type="entry name" value="Serine_Proteases_S1"/>
</dbReference>
<comment type="similarity">
    <text evidence="7">Belongs to the peptidase S1 family. CLIP subfamily.</text>
</comment>
<feature type="domain" description="Peptidase S1" evidence="8">
    <location>
        <begin position="12"/>
        <end position="158"/>
    </location>
</feature>
<dbReference type="Gene3D" id="2.40.10.10">
    <property type="entry name" value="Trypsin-like serine proteases"/>
    <property type="match status" value="2"/>
</dbReference>
<dbReference type="Pfam" id="PF00089">
    <property type="entry name" value="Trypsin"/>
    <property type="match status" value="1"/>
</dbReference>
<protein>
    <recommendedName>
        <fullName evidence="8">Peptidase S1 domain-containing protein</fullName>
    </recommendedName>
</protein>
<evidence type="ECO:0000256" key="1">
    <source>
        <dbReference type="ARBA" id="ARBA00004613"/>
    </source>
</evidence>
<dbReference type="GO" id="GO:0005615">
    <property type="term" value="C:extracellular space"/>
    <property type="evidence" value="ECO:0007669"/>
    <property type="project" value="TreeGrafter"/>
</dbReference>
<proteinExistence type="inferred from homology"/>
<dbReference type="PANTHER" id="PTHR24264:SF65">
    <property type="entry name" value="SRCR DOMAIN-CONTAINING PROTEIN"/>
    <property type="match status" value="1"/>
</dbReference>
<dbReference type="InterPro" id="IPR043504">
    <property type="entry name" value="Peptidase_S1_PA_chymotrypsin"/>
</dbReference>
<evidence type="ECO:0000256" key="3">
    <source>
        <dbReference type="ARBA" id="ARBA00022670"/>
    </source>
</evidence>
<evidence type="ECO:0000256" key="5">
    <source>
        <dbReference type="ARBA" id="ARBA00022825"/>
    </source>
</evidence>
<keyword evidence="6" id="KW-1015">Disulfide bond</keyword>
<dbReference type="GO" id="GO:0004252">
    <property type="term" value="F:serine-type endopeptidase activity"/>
    <property type="evidence" value="ECO:0007669"/>
    <property type="project" value="InterPro"/>
</dbReference>
<comment type="caution">
    <text evidence="9">The sequence shown here is derived from an EMBL/GenBank/DDBJ whole genome shotgun (WGS) entry which is preliminary data.</text>
</comment>
<accession>A0A9J6CVY1</accession>
<keyword evidence="5" id="KW-0720">Serine protease</keyword>
<dbReference type="InterPro" id="IPR009003">
    <property type="entry name" value="Peptidase_S1_PA"/>
</dbReference>
<evidence type="ECO:0000313" key="10">
    <source>
        <dbReference type="Proteomes" id="UP000821866"/>
    </source>
</evidence>
<dbReference type="CDD" id="cd00190">
    <property type="entry name" value="Tryp_SPc"/>
    <property type="match status" value="1"/>
</dbReference>
<evidence type="ECO:0000259" key="8">
    <source>
        <dbReference type="PROSITE" id="PS50240"/>
    </source>
</evidence>
<dbReference type="InterPro" id="IPR033116">
    <property type="entry name" value="TRYPSIN_SER"/>
</dbReference>
<dbReference type="PRINTS" id="PR00722">
    <property type="entry name" value="CHYMOTRYPSIN"/>
</dbReference>
<reference evidence="9" key="1">
    <citation type="journal article" date="2020" name="Cell">
        <title>Large-Scale Comparative Analyses of Tick Genomes Elucidate Their Genetic Diversity and Vector Capacities.</title>
        <authorList>
            <consortium name="Tick Genome and Microbiome Consortium (TIGMIC)"/>
            <person name="Jia N."/>
            <person name="Wang J."/>
            <person name="Shi W."/>
            <person name="Du L."/>
            <person name="Sun Y."/>
            <person name="Zhan W."/>
            <person name="Jiang J.F."/>
            <person name="Wang Q."/>
            <person name="Zhang B."/>
            <person name="Ji P."/>
            <person name="Bell-Sakyi L."/>
            <person name="Cui X.M."/>
            <person name="Yuan T.T."/>
            <person name="Jiang B.G."/>
            <person name="Yang W.F."/>
            <person name="Lam T.T."/>
            <person name="Chang Q.C."/>
            <person name="Ding S.J."/>
            <person name="Wang X.J."/>
            <person name="Zhu J.G."/>
            <person name="Ruan X.D."/>
            <person name="Zhao L."/>
            <person name="Wei J.T."/>
            <person name="Ye R.Z."/>
            <person name="Que T.C."/>
            <person name="Du C.H."/>
            <person name="Zhou Y.H."/>
            <person name="Cheng J.X."/>
            <person name="Dai P.F."/>
            <person name="Guo W.B."/>
            <person name="Han X.H."/>
            <person name="Huang E.J."/>
            <person name="Li L.F."/>
            <person name="Wei W."/>
            <person name="Gao Y.C."/>
            <person name="Liu J.Z."/>
            <person name="Shao H.Z."/>
            <person name="Wang X."/>
            <person name="Wang C.C."/>
            <person name="Yang T.C."/>
            <person name="Huo Q.B."/>
            <person name="Li W."/>
            <person name="Chen H.Y."/>
            <person name="Chen S.E."/>
            <person name="Zhou L.G."/>
            <person name="Ni X.B."/>
            <person name="Tian J.H."/>
            <person name="Sheng Y."/>
            <person name="Liu T."/>
            <person name="Pan Y.S."/>
            <person name="Xia L.Y."/>
            <person name="Li J."/>
            <person name="Zhao F."/>
            <person name="Cao W.C."/>
        </authorList>
    </citation>
    <scope>NUCLEOTIDE SEQUENCE</scope>
    <source>
        <strain evidence="9">Rmic-2018</strain>
    </source>
</reference>
<evidence type="ECO:0000256" key="2">
    <source>
        <dbReference type="ARBA" id="ARBA00022525"/>
    </source>
</evidence>
<dbReference type="GO" id="GO:0006508">
    <property type="term" value="P:proteolysis"/>
    <property type="evidence" value="ECO:0007669"/>
    <property type="project" value="UniProtKB-KW"/>
</dbReference>
<comment type="subcellular location">
    <subcellularLocation>
        <location evidence="1">Secreted</location>
    </subcellularLocation>
</comment>
<gene>
    <name evidence="9" type="ORF">HPB51_028795</name>
</gene>
<dbReference type="PANTHER" id="PTHR24264">
    <property type="entry name" value="TRYPSIN-RELATED"/>
    <property type="match status" value="1"/>
</dbReference>
<dbReference type="InterPro" id="IPR001254">
    <property type="entry name" value="Trypsin_dom"/>
</dbReference>
<dbReference type="SMART" id="SM00020">
    <property type="entry name" value="Tryp_SPc"/>
    <property type="match status" value="1"/>
</dbReference>
<evidence type="ECO:0000256" key="4">
    <source>
        <dbReference type="ARBA" id="ARBA00022801"/>
    </source>
</evidence>
<dbReference type="VEuPathDB" id="VectorBase:LOC119186649"/>
<dbReference type="EMBL" id="JABSTU010005743">
    <property type="protein sequence ID" value="KAH7938687.1"/>
    <property type="molecule type" value="Genomic_DNA"/>
</dbReference>
<keyword evidence="4" id="KW-0378">Hydrolase</keyword>
<keyword evidence="2" id="KW-0964">Secreted</keyword>
<dbReference type="InterPro" id="IPR001314">
    <property type="entry name" value="Peptidase_S1A"/>
</dbReference>
<evidence type="ECO:0000313" key="9">
    <source>
        <dbReference type="EMBL" id="KAH7938687.1"/>
    </source>
</evidence>
<dbReference type="PROSITE" id="PS50240">
    <property type="entry name" value="TRYPSIN_DOM"/>
    <property type="match status" value="1"/>
</dbReference>
<dbReference type="PROSITE" id="PS00135">
    <property type="entry name" value="TRYPSIN_SER"/>
    <property type="match status" value="1"/>
</dbReference>
<evidence type="ECO:0000256" key="6">
    <source>
        <dbReference type="ARBA" id="ARBA00023157"/>
    </source>
</evidence>
<evidence type="ECO:0000256" key="7">
    <source>
        <dbReference type="ARBA" id="ARBA00024195"/>
    </source>
</evidence>
<name>A0A9J6CVY1_RHIMP</name>
<dbReference type="Proteomes" id="UP000821866">
    <property type="component" value="Unassembled WGS sequence"/>
</dbReference>
<reference evidence="9" key="2">
    <citation type="submission" date="2021-09" db="EMBL/GenBank/DDBJ databases">
        <authorList>
            <person name="Jia N."/>
            <person name="Wang J."/>
            <person name="Shi W."/>
            <person name="Du L."/>
            <person name="Sun Y."/>
            <person name="Zhan W."/>
            <person name="Jiang J."/>
            <person name="Wang Q."/>
            <person name="Zhang B."/>
            <person name="Ji P."/>
            <person name="Sakyi L.B."/>
            <person name="Cui X."/>
            <person name="Yuan T."/>
            <person name="Jiang B."/>
            <person name="Yang W."/>
            <person name="Lam T.T.-Y."/>
            <person name="Chang Q."/>
            <person name="Ding S."/>
            <person name="Wang X."/>
            <person name="Zhu J."/>
            <person name="Ruan X."/>
            <person name="Zhao L."/>
            <person name="Wei J."/>
            <person name="Que T."/>
            <person name="Du C."/>
            <person name="Cheng J."/>
            <person name="Dai P."/>
            <person name="Han X."/>
            <person name="Huang E."/>
            <person name="Gao Y."/>
            <person name="Liu J."/>
            <person name="Shao H."/>
            <person name="Ye R."/>
            <person name="Li L."/>
            <person name="Wei W."/>
            <person name="Wang X."/>
            <person name="Wang C."/>
            <person name="Huo Q."/>
            <person name="Li W."/>
            <person name="Guo W."/>
            <person name="Chen H."/>
            <person name="Chen S."/>
            <person name="Zhou L."/>
            <person name="Zhou L."/>
            <person name="Ni X."/>
            <person name="Tian J."/>
            <person name="Zhou Y."/>
            <person name="Sheng Y."/>
            <person name="Liu T."/>
            <person name="Pan Y."/>
            <person name="Xia L."/>
            <person name="Li J."/>
            <person name="Zhao F."/>
            <person name="Cao W."/>
        </authorList>
    </citation>
    <scope>NUCLEOTIDE SEQUENCE</scope>
    <source>
        <strain evidence="9">Rmic-2018</strain>
        <tissue evidence="9">Larvae</tissue>
    </source>
</reference>
<sequence length="159" mass="17477">MKHTTPWLWRKEHDLALIELNAPVLESESVQPVCLPVDTDYWPAKGTLCRVAGWGVTLDPTQSRHFLREVALPVVDRKQCQAWFADREIGQTQLCAGYERGARDACTGDSGGPLVTRNGSQWILVGVVSTGVGCAKPRQPGIYTAVAPYLSWISEETGL</sequence>
<keyword evidence="3" id="KW-0645">Protease</keyword>
<dbReference type="AlphaFoldDB" id="A0A9J6CVY1"/>
<dbReference type="SUPFAM" id="SSF50494">
    <property type="entry name" value="Trypsin-like serine proteases"/>
    <property type="match status" value="1"/>
</dbReference>
<dbReference type="FunFam" id="2.40.10.10:FF:000002">
    <property type="entry name" value="Transmembrane protease serine"/>
    <property type="match status" value="1"/>
</dbReference>
<keyword evidence="10" id="KW-1185">Reference proteome</keyword>
<organism evidence="9 10">
    <name type="scientific">Rhipicephalus microplus</name>
    <name type="common">Cattle tick</name>
    <name type="synonym">Boophilus microplus</name>
    <dbReference type="NCBI Taxonomy" id="6941"/>
    <lineage>
        <taxon>Eukaryota</taxon>
        <taxon>Metazoa</taxon>
        <taxon>Ecdysozoa</taxon>
        <taxon>Arthropoda</taxon>
        <taxon>Chelicerata</taxon>
        <taxon>Arachnida</taxon>
        <taxon>Acari</taxon>
        <taxon>Parasitiformes</taxon>
        <taxon>Ixodida</taxon>
        <taxon>Ixodoidea</taxon>
        <taxon>Ixodidae</taxon>
        <taxon>Rhipicephalinae</taxon>
        <taxon>Rhipicephalus</taxon>
        <taxon>Boophilus</taxon>
    </lineage>
</organism>